<dbReference type="STRING" id="1348774.AB433_17410"/>
<evidence type="ECO:0000313" key="3">
    <source>
        <dbReference type="Proteomes" id="UP000035287"/>
    </source>
</evidence>
<dbReference type="Pfam" id="PF13182">
    <property type="entry name" value="DUF4007"/>
    <property type="match status" value="1"/>
</dbReference>
<dbReference type="OrthoDB" id="747541at2"/>
<dbReference type="EMBL" id="CP011770">
    <property type="protein sequence ID" value="AKM11356.1"/>
    <property type="molecule type" value="Genomic_DNA"/>
</dbReference>
<feature type="domain" description="DUF4007" evidence="1">
    <location>
        <begin position="15"/>
        <end position="310"/>
    </location>
</feature>
<dbReference type="AlphaFoldDB" id="A0A0G3XL64"/>
<gene>
    <name evidence="2" type="ORF">AB433_17410</name>
</gene>
<protein>
    <recommendedName>
        <fullName evidence="1">DUF4007 domain-containing protein</fullName>
    </recommendedName>
</protein>
<dbReference type="PATRIC" id="fig|1348774.3.peg.3660"/>
<dbReference type="KEGG" id="cna:AB433_17410"/>
<evidence type="ECO:0000313" key="2">
    <source>
        <dbReference type="EMBL" id="AKM11356.1"/>
    </source>
</evidence>
<organism evidence="2 3">
    <name type="scientific">Croceicoccus naphthovorans</name>
    <dbReference type="NCBI Taxonomy" id="1348774"/>
    <lineage>
        <taxon>Bacteria</taxon>
        <taxon>Pseudomonadati</taxon>
        <taxon>Pseudomonadota</taxon>
        <taxon>Alphaproteobacteria</taxon>
        <taxon>Sphingomonadales</taxon>
        <taxon>Erythrobacteraceae</taxon>
        <taxon>Croceicoccus</taxon>
    </lineage>
</organism>
<dbReference type="InterPro" id="IPR025248">
    <property type="entry name" value="DUF4007"/>
</dbReference>
<name>A0A0G3XL64_9SPHN</name>
<dbReference type="Proteomes" id="UP000035287">
    <property type="component" value="Chromosome"/>
</dbReference>
<reference evidence="2 3" key="1">
    <citation type="submission" date="2015-06" db="EMBL/GenBank/DDBJ databases">
        <authorList>
            <person name="Zeng Y."/>
            <person name="Huang Y."/>
        </authorList>
    </citation>
    <scope>NUCLEOTIDE SEQUENCE [LARGE SCALE GENOMIC DNA]</scope>
    <source>
        <strain evidence="2 3">PQ-2</strain>
    </source>
</reference>
<sequence>MLRGPLGQPGVKTRFAGHETFPLRRLWLRKAYDAVCEDAEAPAPNTFDKDEGIIRFGVGKNMVAAIKHWALACRIIEEDPERGVGALKATPFGDLIFDRDSGLDPFMESLATTWLLHWQIASNFERATTWYYAFNHLNAHGFDRDGIAEPIRLLCAQLDRSRASSTTIKRDVECFIRSYVAKVGAGAVDDQVETVLGELGLMREVSSRSFAFRHGPKPGLPDGIFLFALADFWARRAPEQATLAIDTLVYEPGSPGRIFKLDEDALIDRLVDIERVAKGAFLWTDSAGVRAIARRGEGLPDPASFIASAYPHTKALAA</sequence>
<keyword evidence="3" id="KW-1185">Reference proteome</keyword>
<evidence type="ECO:0000259" key="1">
    <source>
        <dbReference type="Pfam" id="PF13182"/>
    </source>
</evidence>
<dbReference type="RefSeq" id="WP_047822828.1">
    <property type="nucleotide sequence ID" value="NZ_CP011770.1"/>
</dbReference>
<accession>A0A0G3XL64</accession>
<proteinExistence type="predicted"/>